<proteinExistence type="predicted"/>
<dbReference type="InterPro" id="IPR019193">
    <property type="entry name" value="UBQ-conj_enz_E2-bd_prot"/>
</dbReference>
<dbReference type="Proteomes" id="UP001497383">
    <property type="component" value="Chromosome 3"/>
</dbReference>
<dbReference type="PANTHER" id="PTHR31531:SF2">
    <property type="entry name" value="E3 UBIQUITIN-PROTEIN LIGASE E3D"/>
    <property type="match status" value="1"/>
</dbReference>
<dbReference type="EMBL" id="OZ022407">
    <property type="protein sequence ID" value="CAK9438329.1"/>
    <property type="molecule type" value="Genomic_DNA"/>
</dbReference>
<evidence type="ECO:0008006" key="3">
    <source>
        <dbReference type="Google" id="ProtNLM"/>
    </source>
</evidence>
<dbReference type="PANTHER" id="PTHR31531">
    <property type="entry name" value="E3 UBIQUITIN-PROTEIN LIGASE E3D FAMILY MEMBER"/>
    <property type="match status" value="1"/>
</dbReference>
<protein>
    <recommendedName>
        <fullName evidence="3">Ubiquitin-conjugating enzyme E2C-binding protein</fullName>
    </recommendedName>
</protein>
<sequence>MQYAEFLPRLNQITISVSELGVSSDKVSKVELETGNSVCIFVSDSSTPLRIRLPIDVENIQLRSRRVIESTLTLSLAVTAAPREVEAEKETVEKWSCKWLSLRTPRVDGKNRFEFVCRSCQLPLIQSGNHVFKDMPTEFWYEFMDFWHCHKPEVDQPTDKDYGVLKPADAKTIIIGSFYLLQSENPNIEKSQDDDSGTLVCKRCRHALGTVYQNNVLRILKWRISLRYNNNESRDTSNYSAVFYVFDLLSNSISSHATRKFKLKVENGFLYLWVMSTDVDIAIGDRVLRNSLKIWVSSQLPSDESKHYEEIEIPYEDARDCFLQSLSENTIIPALQVGPTSYSVSVISPS</sequence>
<dbReference type="GeneID" id="92207749"/>
<organism evidence="1 2">
    <name type="scientific">Lodderomyces beijingensis</name>
    <dbReference type="NCBI Taxonomy" id="1775926"/>
    <lineage>
        <taxon>Eukaryota</taxon>
        <taxon>Fungi</taxon>
        <taxon>Dikarya</taxon>
        <taxon>Ascomycota</taxon>
        <taxon>Saccharomycotina</taxon>
        <taxon>Pichiomycetes</taxon>
        <taxon>Debaryomycetaceae</taxon>
        <taxon>Candida/Lodderomyces clade</taxon>
        <taxon>Lodderomyces</taxon>
    </lineage>
</organism>
<gene>
    <name evidence="1" type="ORF">LODBEIA_P25530</name>
</gene>
<reference evidence="1 2" key="1">
    <citation type="submission" date="2024-03" db="EMBL/GenBank/DDBJ databases">
        <authorList>
            <person name="Brejova B."/>
        </authorList>
    </citation>
    <scope>NUCLEOTIDE SEQUENCE [LARGE SCALE GENOMIC DNA]</scope>
    <source>
        <strain evidence="1 2">CBS 14171</strain>
    </source>
</reference>
<dbReference type="Pfam" id="PF09814">
    <property type="entry name" value="HECT_2"/>
    <property type="match status" value="1"/>
</dbReference>
<name>A0ABP0ZKC7_9ASCO</name>
<accession>A0ABP0ZKC7</accession>
<keyword evidence="2" id="KW-1185">Reference proteome</keyword>
<evidence type="ECO:0000313" key="2">
    <source>
        <dbReference type="Proteomes" id="UP001497383"/>
    </source>
</evidence>
<evidence type="ECO:0000313" key="1">
    <source>
        <dbReference type="EMBL" id="CAK9438329.1"/>
    </source>
</evidence>
<dbReference type="RefSeq" id="XP_066829491.1">
    <property type="nucleotide sequence ID" value="XM_066972565.1"/>
</dbReference>